<dbReference type="GO" id="GO:0008725">
    <property type="term" value="F:DNA-3-methyladenine glycosylase activity"/>
    <property type="evidence" value="ECO:0007669"/>
    <property type="project" value="TreeGrafter"/>
</dbReference>
<dbReference type="GO" id="GO:0043916">
    <property type="term" value="F:DNA-7-methylguanine glycosylase activity"/>
    <property type="evidence" value="ECO:0007669"/>
    <property type="project" value="TreeGrafter"/>
</dbReference>
<dbReference type="InterPro" id="IPR011257">
    <property type="entry name" value="DNA_glycosylase"/>
</dbReference>
<evidence type="ECO:0000313" key="9">
    <source>
        <dbReference type="Proteomes" id="UP000195106"/>
    </source>
</evidence>
<organism evidence="8 9">
    <name type="scientific">Clavibacter michiganensis</name>
    <dbReference type="NCBI Taxonomy" id="28447"/>
    <lineage>
        <taxon>Bacteria</taxon>
        <taxon>Bacillati</taxon>
        <taxon>Actinomycetota</taxon>
        <taxon>Actinomycetes</taxon>
        <taxon>Micrococcales</taxon>
        <taxon>Microbacteriaceae</taxon>
        <taxon>Clavibacter</taxon>
    </lineage>
</organism>
<proteinExistence type="predicted"/>
<reference evidence="8 9" key="1">
    <citation type="submission" date="2016-08" db="EMBL/GenBank/DDBJ databases">
        <title>Genome sequence of Clavibacter michiganensis spp. strain CASJ009.</title>
        <authorList>
            <person name="Thapa S.P."/>
            <person name="Coaker G."/>
        </authorList>
    </citation>
    <scope>NUCLEOTIDE SEQUENCE [LARGE SCALE GENOMIC DNA]</scope>
    <source>
        <strain evidence="8">CASJ009</strain>
    </source>
</reference>
<dbReference type="GO" id="GO:0032131">
    <property type="term" value="F:alkylated DNA binding"/>
    <property type="evidence" value="ECO:0007669"/>
    <property type="project" value="TreeGrafter"/>
</dbReference>
<accession>A0A251XVU1</accession>
<dbReference type="Pfam" id="PF06029">
    <property type="entry name" value="AlkA_N"/>
    <property type="match status" value="1"/>
</dbReference>
<evidence type="ECO:0000313" key="8">
    <source>
        <dbReference type="EMBL" id="OUE09580.1"/>
    </source>
</evidence>
<dbReference type="SUPFAM" id="SSF48150">
    <property type="entry name" value="DNA-glycosylase"/>
    <property type="match status" value="1"/>
</dbReference>
<dbReference type="Gene3D" id="1.10.340.30">
    <property type="entry name" value="Hypothetical protein, domain 2"/>
    <property type="match status" value="1"/>
</dbReference>
<dbReference type="InterPro" id="IPR010316">
    <property type="entry name" value="AlkA_N"/>
</dbReference>
<feature type="domain" description="HhH-GPD" evidence="6">
    <location>
        <begin position="161"/>
        <end position="320"/>
    </location>
</feature>
<protein>
    <recommendedName>
        <fullName evidence="2">DNA-3-methyladenine glycosylase II</fullName>
        <ecNumber evidence="2">3.2.2.21</ecNumber>
    </recommendedName>
</protein>
<evidence type="ECO:0000256" key="3">
    <source>
        <dbReference type="ARBA" id="ARBA00022763"/>
    </source>
</evidence>
<comment type="catalytic activity">
    <reaction evidence="1">
        <text>Hydrolysis of alkylated DNA, releasing 3-methyladenine, 3-methylguanine, 7-methylguanine and 7-methyladenine.</text>
        <dbReference type="EC" id="3.2.2.21"/>
    </reaction>
</comment>
<name>A0A251XVU1_9MICO</name>
<evidence type="ECO:0000256" key="1">
    <source>
        <dbReference type="ARBA" id="ARBA00000086"/>
    </source>
</evidence>
<dbReference type="GO" id="GO:0032993">
    <property type="term" value="C:protein-DNA complex"/>
    <property type="evidence" value="ECO:0007669"/>
    <property type="project" value="TreeGrafter"/>
</dbReference>
<dbReference type="PANTHER" id="PTHR43003:SF13">
    <property type="entry name" value="DNA-3-METHYLADENINE GLYCOSYLASE 2"/>
    <property type="match status" value="1"/>
</dbReference>
<dbReference type="Gene3D" id="1.10.1670.10">
    <property type="entry name" value="Helix-hairpin-Helix base-excision DNA repair enzymes (C-terminal)"/>
    <property type="match status" value="1"/>
</dbReference>
<dbReference type="InterPro" id="IPR051912">
    <property type="entry name" value="Alkylbase_DNA_Glycosylase/TA"/>
</dbReference>
<keyword evidence="3" id="KW-0227">DNA damage</keyword>
<keyword evidence="4" id="KW-0234">DNA repair</keyword>
<gene>
    <name evidence="8" type="primary">alkA</name>
    <name evidence="8" type="ORF">CMsap09_11595</name>
</gene>
<evidence type="ECO:0000259" key="6">
    <source>
        <dbReference type="SMART" id="SM00478"/>
    </source>
</evidence>
<evidence type="ECO:0000256" key="2">
    <source>
        <dbReference type="ARBA" id="ARBA00012000"/>
    </source>
</evidence>
<dbReference type="GO" id="GO:0005737">
    <property type="term" value="C:cytoplasm"/>
    <property type="evidence" value="ECO:0007669"/>
    <property type="project" value="TreeGrafter"/>
</dbReference>
<dbReference type="EMBL" id="MDHJ01000001">
    <property type="protein sequence ID" value="OUE09580.1"/>
    <property type="molecule type" value="Genomic_DNA"/>
</dbReference>
<dbReference type="CDD" id="cd00056">
    <property type="entry name" value="ENDO3c"/>
    <property type="match status" value="1"/>
</dbReference>
<dbReference type="InterPro" id="IPR023170">
    <property type="entry name" value="HhH_base_excis_C"/>
</dbReference>
<dbReference type="Gene3D" id="3.30.310.20">
    <property type="entry name" value="DNA-3-methyladenine glycosylase AlkA, N-terminal domain"/>
    <property type="match status" value="1"/>
</dbReference>
<dbReference type="EC" id="3.2.2.21" evidence="2"/>
<dbReference type="InterPro" id="IPR003265">
    <property type="entry name" value="HhH-GPD_domain"/>
</dbReference>
<evidence type="ECO:0000256" key="5">
    <source>
        <dbReference type="SAM" id="MobiDB-lite"/>
    </source>
</evidence>
<comment type="caution">
    <text evidence="8">The sequence shown here is derived from an EMBL/GenBank/DDBJ whole genome shotgun (WGS) entry which is preliminary data.</text>
</comment>
<dbReference type="InterPro" id="IPR037046">
    <property type="entry name" value="AlkA_N_sf"/>
</dbReference>
<evidence type="ECO:0000256" key="4">
    <source>
        <dbReference type="ARBA" id="ARBA00023204"/>
    </source>
</evidence>
<dbReference type="Proteomes" id="UP000195106">
    <property type="component" value="Unassembled WGS sequence"/>
</dbReference>
<evidence type="ECO:0000259" key="7">
    <source>
        <dbReference type="SMART" id="SM01009"/>
    </source>
</evidence>
<dbReference type="PANTHER" id="PTHR43003">
    <property type="entry name" value="DNA-3-METHYLADENINE GLYCOSYLASE"/>
    <property type="match status" value="1"/>
</dbReference>
<dbReference type="AlphaFoldDB" id="A0A251XVU1"/>
<feature type="region of interest" description="Disordered" evidence="5">
    <location>
        <begin position="68"/>
        <end position="88"/>
    </location>
</feature>
<dbReference type="GO" id="GO:0006307">
    <property type="term" value="P:DNA alkylation repair"/>
    <property type="evidence" value="ECO:0007669"/>
    <property type="project" value="TreeGrafter"/>
</dbReference>
<dbReference type="SMART" id="SM00478">
    <property type="entry name" value="ENDO3c"/>
    <property type="match status" value="1"/>
</dbReference>
<feature type="domain" description="DNA-3-methyladenine glycosylase AlkA N-terminal" evidence="7">
    <location>
        <begin position="17"/>
        <end position="151"/>
    </location>
</feature>
<sequence>MRPSDAGPAAAHVSRSVIDVPAPFDGGGVIRFLSWHAVTGAEEGDATSFTQSARLAHGAGTVSVRLLDADGDADGDPHDGDGGGGAGSATRVEVVTRVEHAADAVELMAGTRRLLGVDVDSARIDADLARDPALAAAVRRTPGLRIPGTLDPRGTLFRTIVGQQISVASARATHGRMTADLGEDLPASVAHGSVTRLPPSASRIARDGAELLRGPARRTATLVRLAEALETGELVVEHGMPRAELRAALVAFHGVGPWTADYVAMRALGEPDILLSGDLIVRRGAGALGLPDEARALDARAAAWSPWRSYATLHLWRVMTDRMPAAG</sequence>
<dbReference type="SMART" id="SM01009">
    <property type="entry name" value="AlkA_N"/>
    <property type="match status" value="1"/>
</dbReference>
<dbReference type="GO" id="GO:0006285">
    <property type="term" value="P:base-excision repair, AP site formation"/>
    <property type="evidence" value="ECO:0007669"/>
    <property type="project" value="TreeGrafter"/>
</dbReference>